<dbReference type="Proteomes" id="UP000694388">
    <property type="component" value="Unplaced"/>
</dbReference>
<dbReference type="PRINTS" id="PR00633">
    <property type="entry name" value="RCCNDNSATION"/>
</dbReference>
<keyword evidence="10" id="KW-0677">Repeat</keyword>
<dbReference type="InterPro" id="IPR008271">
    <property type="entry name" value="Ser/Thr_kinase_AS"/>
</dbReference>
<dbReference type="GO" id="GO:0005737">
    <property type="term" value="C:cytoplasm"/>
    <property type="evidence" value="ECO:0007669"/>
    <property type="project" value="UniProtKB-SubCell"/>
</dbReference>
<dbReference type="FunFam" id="1.10.510.10:FF:000262">
    <property type="entry name" value="Serine/threonine-protein kinase Nek8"/>
    <property type="match status" value="1"/>
</dbReference>
<evidence type="ECO:0000256" key="11">
    <source>
        <dbReference type="ARBA" id="ARBA00022741"/>
    </source>
</evidence>
<dbReference type="GO" id="GO:0005524">
    <property type="term" value="F:ATP binding"/>
    <property type="evidence" value="ECO:0007669"/>
    <property type="project" value="UniProtKB-KW"/>
</dbReference>
<dbReference type="GO" id="GO:0005929">
    <property type="term" value="C:cilium"/>
    <property type="evidence" value="ECO:0007669"/>
    <property type="project" value="TreeGrafter"/>
</dbReference>
<dbReference type="GO" id="GO:0004674">
    <property type="term" value="F:protein serine/threonine kinase activity"/>
    <property type="evidence" value="ECO:0007669"/>
    <property type="project" value="UniProtKB-KW"/>
</dbReference>
<dbReference type="InterPro" id="IPR000719">
    <property type="entry name" value="Prot_kinase_dom"/>
</dbReference>
<keyword evidence="7" id="KW-0597">Phosphoprotein</keyword>
<dbReference type="InterPro" id="IPR009091">
    <property type="entry name" value="RCC1/BLIP-II"/>
</dbReference>
<dbReference type="GO" id="GO:0009887">
    <property type="term" value="P:animal organ morphogenesis"/>
    <property type="evidence" value="ECO:0007669"/>
    <property type="project" value="TreeGrafter"/>
</dbReference>
<dbReference type="InterPro" id="IPR058923">
    <property type="entry name" value="RCC1-like_dom"/>
</dbReference>
<evidence type="ECO:0000256" key="10">
    <source>
        <dbReference type="ARBA" id="ARBA00022737"/>
    </source>
</evidence>
<dbReference type="InterPro" id="IPR000408">
    <property type="entry name" value="Reg_chr_condens"/>
</dbReference>
<dbReference type="Gene3D" id="1.10.510.10">
    <property type="entry name" value="Transferase(Phosphotransferase) domain 1"/>
    <property type="match status" value="1"/>
</dbReference>
<keyword evidence="6" id="KW-0723">Serine/threonine-protein kinase</keyword>
<keyword evidence="8" id="KW-0808">Transferase</keyword>
<dbReference type="InterPro" id="IPR011009">
    <property type="entry name" value="Kinase-like_dom_sf"/>
</dbReference>
<dbReference type="PROSITE" id="PS50012">
    <property type="entry name" value="RCC1_3"/>
    <property type="match status" value="4"/>
</dbReference>
<dbReference type="EC" id="2.7.11.1" evidence="4"/>
<dbReference type="Ensembl" id="ENSEBUT00000004365.1">
    <property type="protein sequence ID" value="ENSEBUP00000003958.1"/>
    <property type="gene ID" value="ENSEBUG00000002760.1"/>
</dbReference>
<sequence length="611" mass="67704">CLKYRRVDRAYKIIVHLCQRKDDQKLLILKQISVEQMTKEERQAAQNECQVLKLLNHPNIIEYYDNFLAEKALVIAMEYAPGGTMADYIQKRGSSLLDEETIMNFFVQIVLALHHVHTNKILHRDLKTQNILLDKHQVVLKIGDFGISKILSSKSKAYTVVGTPCYISPELCEGKPYNQKSDVWALGCVLYELWAILERNLPALVLKIMRGNFASISDRYSDALRSLIVDMLNLDPSKRPNLGEILARPICMKTLLHLYTTIGSFSIRYCIILRHQQSILSPLLSVVYMWGGDILSPLKLPVPNADIVQVALGRTQRTGITKAGKLIGWEQSPPGMDHCLLPGTVDSSEQQFSFHFLDGLSGVTMKQIACGDLFTVCLTDRGIIMTYGSGSSGCLGHGNYKDVNKPKMLEALLGYEVVSLSCGVSHVMAITNEREVYSWGRGDNGRLGLGSREAQLLPTLVPITLPHEPSSVHCGVDCSAIILNNGSALVCGSNRYNKLGLDIDSHESSMQEVHRDEVLTFCPIRSNPLPKHHLVQLEFGTAHAVALMDSGDCYTFGSNKYGQLGRFTAKDGEQPRHVSTLGAKHICRVSCGDSFTIAVSTGSCKTFSHLI</sequence>
<evidence type="ECO:0000256" key="9">
    <source>
        <dbReference type="ARBA" id="ARBA00022723"/>
    </source>
</evidence>
<evidence type="ECO:0000256" key="3">
    <source>
        <dbReference type="ARBA" id="ARBA00010886"/>
    </source>
</evidence>
<evidence type="ECO:0000256" key="2">
    <source>
        <dbReference type="ARBA" id="ARBA00004496"/>
    </source>
</evidence>
<evidence type="ECO:0000313" key="18">
    <source>
        <dbReference type="Proteomes" id="UP000694388"/>
    </source>
</evidence>
<keyword evidence="13" id="KW-0067">ATP-binding</keyword>
<keyword evidence="9" id="KW-0479">Metal-binding</keyword>
<dbReference type="Pfam" id="PF25390">
    <property type="entry name" value="WD40_RLD"/>
    <property type="match status" value="1"/>
</dbReference>
<evidence type="ECO:0000313" key="17">
    <source>
        <dbReference type="Ensembl" id="ENSEBUP00000003958.1"/>
    </source>
</evidence>
<feature type="repeat" description="RCC1" evidence="15">
    <location>
        <begin position="434"/>
        <end position="485"/>
    </location>
</feature>
<name>A0A8C4NCE4_EPTBU</name>
<dbReference type="PANTHER" id="PTHR44535">
    <property type="entry name" value="PROTEIN CBG16200"/>
    <property type="match status" value="1"/>
</dbReference>
<dbReference type="GO" id="GO:0046872">
    <property type="term" value="F:metal ion binding"/>
    <property type="evidence" value="ECO:0007669"/>
    <property type="project" value="UniProtKB-KW"/>
</dbReference>
<keyword evidence="5" id="KW-0963">Cytoplasm</keyword>
<evidence type="ECO:0000256" key="13">
    <source>
        <dbReference type="ARBA" id="ARBA00022840"/>
    </source>
</evidence>
<proteinExistence type="inferred from homology"/>
<dbReference type="OMA" id="CPQQVPV"/>
<evidence type="ECO:0000256" key="6">
    <source>
        <dbReference type="ARBA" id="ARBA00022527"/>
    </source>
</evidence>
<evidence type="ECO:0000256" key="12">
    <source>
        <dbReference type="ARBA" id="ARBA00022777"/>
    </source>
</evidence>
<keyword evidence="12" id="KW-0418">Kinase</keyword>
<feature type="repeat" description="RCC1" evidence="15">
    <location>
        <begin position="486"/>
        <end position="550"/>
    </location>
</feature>
<comment type="similarity">
    <text evidence="3">Belongs to the protein kinase superfamily. NEK Ser/Thr protein kinase family. NIMA subfamily.</text>
</comment>
<evidence type="ECO:0000259" key="16">
    <source>
        <dbReference type="PROSITE" id="PS50011"/>
    </source>
</evidence>
<accession>A0A8C4NCE4</accession>
<reference evidence="17" key="2">
    <citation type="submission" date="2025-09" db="UniProtKB">
        <authorList>
            <consortium name="Ensembl"/>
        </authorList>
    </citation>
    <scope>IDENTIFICATION</scope>
</reference>
<dbReference type="SUPFAM" id="SSF56112">
    <property type="entry name" value="Protein kinase-like (PK-like)"/>
    <property type="match status" value="1"/>
</dbReference>
<dbReference type="SMART" id="SM00220">
    <property type="entry name" value="S_TKc"/>
    <property type="match status" value="1"/>
</dbReference>
<comment type="cofactor">
    <cofactor evidence="1">
        <name>Mg(2+)</name>
        <dbReference type="ChEBI" id="CHEBI:18420"/>
    </cofactor>
</comment>
<comment type="subcellular location">
    <subcellularLocation>
        <location evidence="2">Cytoplasm</location>
    </subcellularLocation>
</comment>
<evidence type="ECO:0000256" key="8">
    <source>
        <dbReference type="ARBA" id="ARBA00022679"/>
    </source>
</evidence>
<dbReference type="PROSITE" id="PS50011">
    <property type="entry name" value="PROTEIN_KINASE_DOM"/>
    <property type="match status" value="1"/>
</dbReference>
<evidence type="ECO:0000256" key="1">
    <source>
        <dbReference type="ARBA" id="ARBA00001946"/>
    </source>
</evidence>
<dbReference type="PANTHER" id="PTHR44535:SF4">
    <property type="entry name" value="SERINE_THREONINE-PROTEIN KINASE NEK8"/>
    <property type="match status" value="1"/>
</dbReference>
<evidence type="ECO:0000256" key="5">
    <source>
        <dbReference type="ARBA" id="ARBA00022490"/>
    </source>
</evidence>
<keyword evidence="11" id="KW-0547">Nucleotide-binding</keyword>
<evidence type="ECO:0000256" key="7">
    <source>
        <dbReference type="ARBA" id="ARBA00022553"/>
    </source>
</evidence>
<dbReference type="FunFam" id="3.30.200.20:FF:000243">
    <property type="entry name" value="serine/threonine-protein kinase Nek8"/>
    <property type="match status" value="1"/>
</dbReference>
<feature type="repeat" description="RCC1" evidence="15">
    <location>
        <begin position="382"/>
        <end position="433"/>
    </location>
</feature>
<keyword evidence="18" id="KW-1185">Reference proteome</keyword>
<feature type="repeat" description="RCC1" evidence="15">
    <location>
        <begin position="551"/>
        <end position="602"/>
    </location>
</feature>
<evidence type="ECO:0000256" key="15">
    <source>
        <dbReference type="PROSITE-ProRule" id="PRU00235"/>
    </source>
</evidence>
<dbReference type="SUPFAM" id="SSF50985">
    <property type="entry name" value="RCC1/BLIP-II"/>
    <property type="match status" value="1"/>
</dbReference>
<feature type="domain" description="Protein kinase" evidence="16">
    <location>
        <begin position="1"/>
        <end position="260"/>
    </location>
</feature>
<dbReference type="GeneTree" id="ENSGT00940000159297"/>
<keyword evidence="14" id="KW-0460">Magnesium</keyword>
<dbReference type="AlphaFoldDB" id="A0A8C4NCE4"/>
<dbReference type="PROSITE" id="PS00108">
    <property type="entry name" value="PROTEIN_KINASE_ST"/>
    <property type="match status" value="1"/>
</dbReference>
<dbReference type="Pfam" id="PF00069">
    <property type="entry name" value="Pkinase"/>
    <property type="match status" value="1"/>
</dbReference>
<dbReference type="InterPro" id="IPR051997">
    <property type="entry name" value="STK_NEK"/>
</dbReference>
<evidence type="ECO:0000256" key="14">
    <source>
        <dbReference type="ARBA" id="ARBA00022842"/>
    </source>
</evidence>
<organism evidence="17 18">
    <name type="scientific">Eptatretus burgeri</name>
    <name type="common">Inshore hagfish</name>
    <dbReference type="NCBI Taxonomy" id="7764"/>
    <lineage>
        <taxon>Eukaryota</taxon>
        <taxon>Metazoa</taxon>
        <taxon>Chordata</taxon>
        <taxon>Craniata</taxon>
        <taxon>Vertebrata</taxon>
        <taxon>Cyclostomata</taxon>
        <taxon>Myxini</taxon>
        <taxon>Myxiniformes</taxon>
        <taxon>Myxinidae</taxon>
        <taxon>Eptatretinae</taxon>
        <taxon>Eptatretus</taxon>
    </lineage>
</organism>
<protein>
    <recommendedName>
        <fullName evidence="4">non-specific serine/threonine protein kinase</fullName>
        <ecNumber evidence="4">2.7.11.1</ecNumber>
    </recommendedName>
</protein>
<reference evidence="17" key="1">
    <citation type="submission" date="2025-08" db="UniProtKB">
        <authorList>
            <consortium name="Ensembl"/>
        </authorList>
    </citation>
    <scope>IDENTIFICATION</scope>
</reference>
<evidence type="ECO:0000256" key="4">
    <source>
        <dbReference type="ARBA" id="ARBA00012513"/>
    </source>
</evidence>
<dbReference type="Gene3D" id="2.130.10.30">
    <property type="entry name" value="Regulator of chromosome condensation 1/beta-lactamase-inhibitor protein II"/>
    <property type="match status" value="1"/>
</dbReference>
<dbReference type="Gene3D" id="3.30.200.20">
    <property type="entry name" value="Phosphorylase Kinase, domain 1"/>
    <property type="match status" value="1"/>
</dbReference>